<organism evidence="3 4">
    <name type="scientific">Dreissena polymorpha</name>
    <name type="common">Zebra mussel</name>
    <name type="synonym">Mytilus polymorpha</name>
    <dbReference type="NCBI Taxonomy" id="45954"/>
    <lineage>
        <taxon>Eukaryota</taxon>
        <taxon>Metazoa</taxon>
        <taxon>Spiralia</taxon>
        <taxon>Lophotrochozoa</taxon>
        <taxon>Mollusca</taxon>
        <taxon>Bivalvia</taxon>
        <taxon>Autobranchia</taxon>
        <taxon>Heteroconchia</taxon>
        <taxon>Euheterodonta</taxon>
        <taxon>Imparidentia</taxon>
        <taxon>Neoheterodontei</taxon>
        <taxon>Myida</taxon>
        <taxon>Dreissenoidea</taxon>
        <taxon>Dreissenidae</taxon>
        <taxon>Dreissena</taxon>
    </lineage>
</organism>
<dbReference type="Proteomes" id="UP000828390">
    <property type="component" value="Unassembled WGS sequence"/>
</dbReference>
<reference evidence="3" key="2">
    <citation type="submission" date="2020-11" db="EMBL/GenBank/DDBJ databases">
        <authorList>
            <person name="McCartney M.A."/>
            <person name="Auch B."/>
            <person name="Kono T."/>
            <person name="Mallez S."/>
            <person name="Becker A."/>
            <person name="Gohl D.M."/>
            <person name="Silverstein K.A.T."/>
            <person name="Koren S."/>
            <person name="Bechman K.B."/>
            <person name="Herman A."/>
            <person name="Abrahante J.E."/>
            <person name="Garbe J."/>
        </authorList>
    </citation>
    <scope>NUCLEOTIDE SEQUENCE</scope>
    <source>
        <strain evidence="3">Duluth1</strain>
        <tissue evidence="3">Whole animal</tissue>
    </source>
</reference>
<feature type="region of interest" description="Disordered" evidence="1">
    <location>
        <begin position="43"/>
        <end position="81"/>
    </location>
</feature>
<dbReference type="EMBL" id="JAIWYP010000011">
    <property type="protein sequence ID" value="KAH3740593.1"/>
    <property type="molecule type" value="Genomic_DNA"/>
</dbReference>
<name>A0A9D4D7T6_DREPO</name>
<evidence type="ECO:0000313" key="3">
    <source>
        <dbReference type="EMBL" id="KAH3740593.1"/>
    </source>
</evidence>
<comment type="caution">
    <text evidence="3">The sequence shown here is derived from an EMBL/GenBank/DDBJ whole genome shotgun (WGS) entry which is preliminary data.</text>
</comment>
<dbReference type="AlphaFoldDB" id="A0A9D4D7T6"/>
<evidence type="ECO:0008006" key="5">
    <source>
        <dbReference type="Google" id="ProtNLM"/>
    </source>
</evidence>
<protein>
    <recommendedName>
        <fullName evidence="5">Secreted protein</fullName>
    </recommendedName>
</protein>
<keyword evidence="2" id="KW-0732">Signal</keyword>
<evidence type="ECO:0000313" key="4">
    <source>
        <dbReference type="Proteomes" id="UP000828390"/>
    </source>
</evidence>
<feature type="compositionally biased region" description="Pro residues" evidence="1">
    <location>
        <begin position="66"/>
        <end position="77"/>
    </location>
</feature>
<feature type="chain" id="PRO_5039045274" description="Secreted protein" evidence="2">
    <location>
        <begin position="24"/>
        <end position="116"/>
    </location>
</feature>
<proteinExistence type="predicted"/>
<evidence type="ECO:0000256" key="1">
    <source>
        <dbReference type="SAM" id="MobiDB-lite"/>
    </source>
</evidence>
<reference evidence="3" key="1">
    <citation type="journal article" date="2019" name="bioRxiv">
        <title>The Genome of the Zebra Mussel, Dreissena polymorpha: A Resource for Invasive Species Research.</title>
        <authorList>
            <person name="McCartney M.A."/>
            <person name="Auch B."/>
            <person name="Kono T."/>
            <person name="Mallez S."/>
            <person name="Zhang Y."/>
            <person name="Obille A."/>
            <person name="Becker A."/>
            <person name="Abrahante J.E."/>
            <person name="Garbe J."/>
            <person name="Badalamenti J.P."/>
            <person name="Herman A."/>
            <person name="Mangelson H."/>
            <person name="Liachko I."/>
            <person name="Sullivan S."/>
            <person name="Sone E.D."/>
            <person name="Koren S."/>
            <person name="Silverstein K.A.T."/>
            <person name="Beckman K.B."/>
            <person name="Gohl D.M."/>
        </authorList>
    </citation>
    <scope>NUCLEOTIDE SEQUENCE</scope>
    <source>
        <strain evidence="3">Duluth1</strain>
        <tissue evidence="3">Whole animal</tissue>
    </source>
</reference>
<sequence>MSLLMGLALLGGLLYCCLRMCCGVCGGSGGGMSNMCDCRQYGRQQRRARYPPRQVTPDEPPRKYRPPSPRQPTPPPKIIERQPQYIRTVARPISYGQFPGGGGYMRPQPILPGYFP</sequence>
<feature type="signal peptide" evidence="2">
    <location>
        <begin position="1"/>
        <end position="23"/>
    </location>
</feature>
<accession>A0A9D4D7T6</accession>
<keyword evidence="4" id="KW-1185">Reference proteome</keyword>
<evidence type="ECO:0000256" key="2">
    <source>
        <dbReference type="SAM" id="SignalP"/>
    </source>
</evidence>
<gene>
    <name evidence="3" type="ORF">DPMN_047299</name>
</gene>